<dbReference type="Gene3D" id="2.40.10.220">
    <property type="entry name" value="predicted glycosyltransferase like domains"/>
    <property type="match status" value="1"/>
</dbReference>
<accession>Q095S0</accession>
<feature type="domain" description="PilZ" evidence="2">
    <location>
        <begin position="21"/>
        <end position="93"/>
    </location>
</feature>
<evidence type="ECO:0000313" key="5">
    <source>
        <dbReference type="Proteomes" id="UP000001351"/>
    </source>
</evidence>
<keyword evidence="5" id="KW-1185">Reference proteome</keyword>
<evidence type="ECO:0000313" key="4">
    <source>
        <dbReference type="EMBL" id="EAU67475.1"/>
    </source>
</evidence>
<dbReference type="EMBL" id="AAMD01000032">
    <property type="protein sequence ID" value="EAU67475.1"/>
    <property type="molecule type" value="Genomic_DNA"/>
</dbReference>
<dbReference type="SUPFAM" id="SSF141371">
    <property type="entry name" value="PilZ domain-like"/>
    <property type="match status" value="1"/>
</dbReference>
<gene>
    <name evidence="3" type="ordered locus">STAUR_4709</name>
    <name evidence="4" type="ORF">STIAU_6957</name>
</gene>
<dbReference type="OrthoDB" id="5521293at2"/>
<feature type="region of interest" description="Disordered" evidence="1">
    <location>
        <begin position="1"/>
        <end position="20"/>
    </location>
</feature>
<name>Q095S0_STIAD</name>
<dbReference type="Proteomes" id="UP000032702">
    <property type="component" value="Unassembled WGS sequence"/>
</dbReference>
<sequence length="133" mass="14980">MKPPCRLSASTPSGRHARVEERRSNLRFDKVFTVYLSTRDGMTRGIGRNISARGMFVETREPMPLGEKLKVTFAGEDGTEMTCLCEVRYQVALAYGRKDGREGNSRGVGLRVVAYETQDDAPLLLVDRERVMH</sequence>
<dbReference type="Pfam" id="PF07238">
    <property type="entry name" value="PilZ"/>
    <property type="match status" value="1"/>
</dbReference>
<evidence type="ECO:0000313" key="3">
    <source>
        <dbReference type="EMBL" id="ADO72488.1"/>
    </source>
</evidence>
<dbReference type="EMBL" id="CP002271">
    <property type="protein sequence ID" value="ADO72488.1"/>
    <property type="molecule type" value="Genomic_DNA"/>
</dbReference>
<dbReference type="RefSeq" id="WP_002612938.1">
    <property type="nucleotide sequence ID" value="NC_014623.1"/>
</dbReference>
<dbReference type="PATRIC" id="fig|378806.16.peg.6752"/>
<dbReference type="AlphaFoldDB" id="Q095S0"/>
<dbReference type="eggNOG" id="ENOG5032K1I">
    <property type="taxonomic scope" value="Bacteria"/>
</dbReference>
<dbReference type="GO" id="GO:0035438">
    <property type="term" value="F:cyclic-di-GMP binding"/>
    <property type="evidence" value="ECO:0007669"/>
    <property type="project" value="InterPro"/>
</dbReference>
<dbReference type="InterPro" id="IPR009875">
    <property type="entry name" value="PilZ_domain"/>
</dbReference>
<evidence type="ECO:0000313" key="6">
    <source>
        <dbReference type="Proteomes" id="UP000032702"/>
    </source>
</evidence>
<dbReference type="KEGG" id="sur:STAUR_4709"/>
<organism evidence="4 6">
    <name type="scientific">Stigmatella aurantiaca (strain DW4/3-1)</name>
    <dbReference type="NCBI Taxonomy" id="378806"/>
    <lineage>
        <taxon>Bacteria</taxon>
        <taxon>Pseudomonadati</taxon>
        <taxon>Myxococcota</taxon>
        <taxon>Myxococcia</taxon>
        <taxon>Myxococcales</taxon>
        <taxon>Cystobacterineae</taxon>
        <taxon>Archangiaceae</taxon>
        <taxon>Stigmatella</taxon>
    </lineage>
</organism>
<evidence type="ECO:0000259" key="2">
    <source>
        <dbReference type="Pfam" id="PF07238"/>
    </source>
</evidence>
<reference evidence="3 5" key="2">
    <citation type="journal article" date="2011" name="Mol. Biol. Evol.">
        <title>Comparative genomic analysis of fruiting body formation in Myxococcales.</title>
        <authorList>
            <person name="Huntley S."/>
            <person name="Hamann N."/>
            <person name="Wegener-Feldbrugge S."/>
            <person name="Treuner-Lange A."/>
            <person name="Kube M."/>
            <person name="Reinhardt R."/>
            <person name="Klages S."/>
            <person name="Muller R."/>
            <person name="Ronning C.M."/>
            <person name="Nierman W.C."/>
            <person name="Sogaard-Andersen L."/>
        </authorList>
    </citation>
    <scope>NUCLEOTIDE SEQUENCE [LARGE SCALE GENOMIC DNA]</scope>
    <source>
        <strain evidence="3 5">DW4/3-1</strain>
    </source>
</reference>
<protein>
    <submittedName>
        <fullName evidence="3">Conserved uncharacterized protein</fullName>
    </submittedName>
    <submittedName>
        <fullName evidence="4">Type IV pilus assembly protein PilZ</fullName>
    </submittedName>
</protein>
<dbReference type="Proteomes" id="UP000001351">
    <property type="component" value="Chromosome"/>
</dbReference>
<dbReference type="HOGENOM" id="CLU_2058844_0_0_7"/>
<proteinExistence type="predicted"/>
<evidence type="ECO:0000256" key="1">
    <source>
        <dbReference type="SAM" id="MobiDB-lite"/>
    </source>
</evidence>
<reference evidence="4 6" key="1">
    <citation type="submission" date="2006-04" db="EMBL/GenBank/DDBJ databases">
        <authorList>
            <person name="Nierman W.C."/>
        </authorList>
    </citation>
    <scope>NUCLEOTIDE SEQUENCE [LARGE SCALE GENOMIC DNA]</scope>
    <source>
        <strain evidence="4 6">DW4/3-1</strain>
    </source>
</reference>